<dbReference type="Bgee" id="ENSORLG00000014279">
    <property type="expression patterns" value="Expressed in ovary and 14 other cell types or tissues"/>
</dbReference>
<organism evidence="7 8">
    <name type="scientific">Oryzias latipes</name>
    <name type="common">Japanese rice fish</name>
    <name type="synonym">Japanese killifish</name>
    <dbReference type="NCBI Taxonomy" id="8090"/>
    <lineage>
        <taxon>Eukaryota</taxon>
        <taxon>Metazoa</taxon>
        <taxon>Chordata</taxon>
        <taxon>Craniata</taxon>
        <taxon>Vertebrata</taxon>
        <taxon>Euteleostomi</taxon>
        <taxon>Actinopterygii</taxon>
        <taxon>Neopterygii</taxon>
        <taxon>Teleostei</taxon>
        <taxon>Neoteleostei</taxon>
        <taxon>Acanthomorphata</taxon>
        <taxon>Ovalentaria</taxon>
        <taxon>Atherinomorphae</taxon>
        <taxon>Beloniformes</taxon>
        <taxon>Adrianichthyidae</taxon>
        <taxon>Oryziinae</taxon>
        <taxon>Oryzias</taxon>
    </lineage>
</organism>
<dbReference type="SUPFAM" id="SSF57716">
    <property type="entry name" value="Glucocorticoid receptor-like (DNA-binding domain)"/>
    <property type="match status" value="1"/>
</dbReference>
<keyword evidence="2 5" id="KW-0863">Zinc-finger</keyword>
<dbReference type="GO" id="GO:0003677">
    <property type="term" value="F:DNA binding"/>
    <property type="evidence" value="ECO:0007669"/>
    <property type="project" value="UniProtKB-UniRule"/>
</dbReference>
<keyword evidence="4 5" id="KW-0238">DNA-binding</keyword>
<dbReference type="PROSITE" id="PS50950">
    <property type="entry name" value="ZF_THAP"/>
    <property type="match status" value="1"/>
</dbReference>
<dbReference type="InterPro" id="IPR006612">
    <property type="entry name" value="THAP_Znf"/>
</dbReference>
<feature type="domain" description="THAP-type" evidence="6">
    <location>
        <begin position="1"/>
        <end position="84"/>
    </location>
</feature>
<reference evidence="7" key="3">
    <citation type="submission" date="2025-09" db="UniProtKB">
        <authorList>
            <consortium name="Ensembl"/>
        </authorList>
    </citation>
    <scope>IDENTIFICATION</scope>
    <source>
        <strain evidence="7">Hd-rR</strain>
    </source>
</reference>
<evidence type="ECO:0000313" key="8">
    <source>
        <dbReference type="Proteomes" id="UP000001038"/>
    </source>
</evidence>
<name>H2MH09_ORYLA</name>
<evidence type="ECO:0000256" key="4">
    <source>
        <dbReference type="ARBA" id="ARBA00023125"/>
    </source>
</evidence>
<evidence type="ECO:0000313" key="7">
    <source>
        <dbReference type="Ensembl" id="ENSORLP00000017905.2"/>
    </source>
</evidence>
<dbReference type="Proteomes" id="UP000001038">
    <property type="component" value="Chromosome 7"/>
</dbReference>
<protein>
    <recommendedName>
        <fullName evidence="6">THAP-type domain-containing protein</fullName>
    </recommendedName>
</protein>
<dbReference type="SMART" id="SM00980">
    <property type="entry name" value="THAP"/>
    <property type="match status" value="1"/>
</dbReference>
<dbReference type="STRING" id="8090.ENSORLP00000017905"/>
<sequence>MALICCINGCKNRYSPGSHIKFYRIPSGSRVFQAERRQLWLDAIQKANGSTKKLNQQSRICGAHFISGRFNTTGLNANGIIVLVNEIETLILFVPVLQEKRPLTTTCLTMCPLCLHAQSRGRTQRKKEWNGKTRACLSLDLAHKA</sequence>
<keyword evidence="3" id="KW-0862">Zinc</keyword>
<keyword evidence="8" id="KW-1185">Reference proteome</keyword>
<dbReference type="Ensembl" id="ENSORLT00000017906.2">
    <property type="protein sequence ID" value="ENSORLP00000017905.2"/>
    <property type="gene ID" value="ENSORLG00000014279.2"/>
</dbReference>
<dbReference type="InParanoid" id="H2MH09"/>
<dbReference type="GeneTree" id="ENSGT00770000121758"/>
<reference evidence="7 8" key="1">
    <citation type="journal article" date="2007" name="Nature">
        <title>The medaka draft genome and insights into vertebrate genome evolution.</title>
        <authorList>
            <person name="Kasahara M."/>
            <person name="Naruse K."/>
            <person name="Sasaki S."/>
            <person name="Nakatani Y."/>
            <person name="Qu W."/>
            <person name="Ahsan B."/>
            <person name="Yamada T."/>
            <person name="Nagayasu Y."/>
            <person name="Doi K."/>
            <person name="Kasai Y."/>
            <person name="Jindo T."/>
            <person name="Kobayashi D."/>
            <person name="Shimada A."/>
            <person name="Toyoda A."/>
            <person name="Kuroki Y."/>
            <person name="Fujiyama A."/>
            <person name="Sasaki T."/>
            <person name="Shimizu A."/>
            <person name="Asakawa S."/>
            <person name="Shimizu N."/>
            <person name="Hashimoto S."/>
            <person name="Yang J."/>
            <person name="Lee Y."/>
            <person name="Matsushima K."/>
            <person name="Sugano S."/>
            <person name="Sakaizumi M."/>
            <person name="Narita T."/>
            <person name="Ohishi K."/>
            <person name="Haga S."/>
            <person name="Ohta F."/>
            <person name="Nomoto H."/>
            <person name="Nogata K."/>
            <person name="Morishita T."/>
            <person name="Endo T."/>
            <person name="Shin-I T."/>
            <person name="Takeda H."/>
            <person name="Morishita S."/>
            <person name="Kohara Y."/>
        </authorList>
    </citation>
    <scope>NUCLEOTIDE SEQUENCE [LARGE SCALE GENOMIC DNA]</scope>
    <source>
        <strain evidence="7 8">Hd-rR</strain>
    </source>
</reference>
<evidence type="ECO:0000256" key="1">
    <source>
        <dbReference type="ARBA" id="ARBA00022723"/>
    </source>
</evidence>
<evidence type="ECO:0000256" key="5">
    <source>
        <dbReference type="PROSITE-ProRule" id="PRU00309"/>
    </source>
</evidence>
<evidence type="ECO:0000256" key="2">
    <source>
        <dbReference type="ARBA" id="ARBA00022771"/>
    </source>
</evidence>
<dbReference type="HOGENOM" id="CLU_1274868_0_0_1"/>
<evidence type="ECO:0000256" key="3">
    <source>
        <dbReference type="ARBA" id="ARBA00022833"/>
    </source>
</evidence>
<dbReference type="Pfam" id="PF05485">
    <property type="entry name" value="THAP"/>
    <property type="match status" value="1"/>
</dbReference>
<dbReference type="AlphaFoldDB" id="H2MH09"/>
<dbReference type="GO" id="GO:0008270">
    <property type="term" value="F:zinc ion binding"/>
    <property type="evidence" value="ECO:0007669"/>
    <property type="project" value="UniProtKB-KW"/>
</dbReference>
<proteinExistence type="predicted"/>
<keyword evidence="1" id="KW-0479">Metal-binding</keyword>
<reference evidence="7" key="2">
    <citation type="submission" date="2025-08" db="UniProtKB">
        <authorList>
            <consortium name="Ensembl"/>
        </authorList>
    </citation>
    <scope>IDENTIFICATION</scope>
    <source>
        <strain evidence="7">Hd-rR</strain>
    </source>
</reference>
<evidence type="ECO:0000259" key="6">
    <source>
        <dbReference type="PROSITE" id="PS50950"/>
    </source>
</evidence>
<accession>H2MH09</accession>